<dbReference type="Proteomes" id="UP001141327">
    <property type="component" value="Unassembled WGS sequence"/>
</dbReference>
<feature type="compositionally biased region" description="Basic and acidic residues" evidence="1">
    <location>
        <begin position="617"/>
        <end position="626"/>
    </location>
</feature>
<accession>A0ABQ8U9E4</accession>
<feature type="compositionally biased region" description="Basic and acidic residues" evidence="1">
    <location>
        <begin position="239"/>
        <end position="249"/>
    </location>
</feature>
<feature type="region of interest" description="Disordered" evidence="1">
    <location>
        <begin position="173"/>
        <end position="198"/>
    </location>
</feature>
<feature type="compositionally biased region" description="Low complexity" evidence="1">
    <location>
        <begin position="645"/>
        <end position="756"/>
    </location>
</feature>
<feature type="compositionally biased region" description="Low complexity" evidence="1">
    <location>
        <begin position="532"/>
        <end position="541"/>
    </location>
</feature>
<feature type="region of interest" description="Disordered" evidence="1">
    <location>
        <begin position="644"/>
        <end position="785"/>
    </location>
</feature>
<dbReference type="EMBL" id="JAPMOS010000176">
    <property type="protein sequence ID" value="KAJ4454202.1"/>
    <property type="molecule type" value="Genomic_DNA"/>
</dbReference>
<gene>
    <name evidence="2" type="ORF">PAPYR_11151</name>
</gene>
<comment type="caution">
    <text evidence="2">The sequence shown here is derived from an EMBL/GenBank/DDBJ whole genome shotgun (WGS) entry which is preliminary data.</text>
</comment>
<evidence type="ECO:0000313" key="3">
    <source>
        <dbReference type="Proteomes" id="UP001141327"/>
    </source>
</evidence>
<keyword evidence="3" id="KW-1185">Reference proteome</keyword>
<feature type="compositionally biased region" description="Low complexity" evidence="1">
    <location>
        <begin position="253"/>
        <end position="266"/>
    </location>
</feature>
<feature type="region of interest" description="Disordered" evidence="1">
    <location>
        <begin position="602"/>
        <end position="627"/>
    </location>
</feature>
<feature type="region of interest" description="Disordered" evidence="1">
    <location>
        <begin position="1230"/>
        <end position="1261"/>
    </location>
</feature>
<feature type="region of interest" description="Disordered" evidence="1">
    <location>
        <begin position="23"/>
        <end position="61"/>
    </location>
</feature>
<feature type="compositionally biased region" description="Low complexity" evidence="1">
    <location>
        <begin position="1242"/>
        <end position="1261"/>
    </location>
</feature>
<name>A0ABQ8U9E4_9EUKA</name>
<sequence length="1278" mass="131688">MSQRRGRHTRNLSRLEDIIHATERLAGQVPQLPPPTPERRWASSTATPPEPASAGSPPTDRLQQVKAKTDAELRAFQSELAQNTSTAAADVIRIIDHVTESPAAVFSGFHLRQVIDGITRLCEQYNSSDIPMRLLFILAKFSRLVEYLNATNAPPSGTASVIATAPTATATTTATATATATSTSPSPARTGTPGPAVVAPTTAVMTPVRATATGVKATPTPKKEESLFQMVARKFREWKNEREEKEQQHIPESAVPPAAAAAAAAAQPPASAGGAFIPAAPLPAHRKASAASLDVPDSASSGTGPPGVGVVAAAGVLPTACTTPGTADPEKTTPPSPVKPSAISAAIAAVSSASLANPGAGSRQSGAFTALALAAALNSPAAGVPSPSPSPPESIDLLCRICEEVVPSHLLEEHSKYCSAANKAELRAHTSDDKLRKRWRLDDGGRTPDVHAHARFTQLITATEAHLLITAMEAHLVDYHPICHAPPVPTRLRPLPASGLVPSAGSEQPKQGETLGAKAASQDVNDGPVVGPTAPAAHSSASPPPPGISNRDGQGSPPPTMGRATHGHGTKCRTVLARLASAPHAPPSPACLPPDSGGCLHPPSCTTTPASIPSASSDRESGRRDTAGAPPAAIIVTAGVPSASTAGVPATATDAPAGASATEGPPSAEPSAEPASTAGVPAISTAGVPATTTAGVPATTTTTPSPTGVPSAPVTEVVPTAGAASTTGVTSTTGVASTSTTPEEEPVALSPSLSVMPPAPPPSPHHLLRRGSTHAMSPDAPDDTGRRLVSAMRNLTLVVPESDVAAHEPVATPTGEDEDDAFGHQLPVTPEDSLLLPTAMRSGLALAASSPLLAAARSPTPSVSEDGASLFTPPVTPQLTPSPTLHRGGGGGVPRPSPLALGGQLETTDDDEDEDAQTRTQTSPLLTPVGPVTPHEETPPPAPLGSPTTSTSPPGTPFSAPATPQIAGSIPAGTKSAKTLETIITPSSEPLAAHHRHHRQSVSLSPVMMPETAQAVVVLLPNRATDSQQGASLLRPLVHLQTSDDQAIPRCRNIIAQLRSGLARFSTPRFHPPPPPALSHTHSLKSLPQHMGRPIPDHTRGGAWWGTIHRCPCCTGLQYRGTIHRGTSHRTRLQYRGTSHQCPCCTGLQYRGTSHRTSLQHRGTSHQCPCCTRQYRGASHQCPCCTGLQYRGTSHRTSLQYRGTSHRTSLQHRGTSHHTRLQYRSRDSIHHRIRSRRPTFPPTATATATPPSPTPATAAAGQAPTCPACASAIPTHVK</sequence>
<feature type="region of interest" description="Disordered" evidence="1">
    <location>
        <begin position="857"/>
        <end position="971"/>
    </location>
</feature>
<feature type="region of interest" description="Disordered" evidence="1">
    <location>
        <begin position="494"/>
        <end position="568"/>
    </location>
</feature>
<feature type="region of interest" description="Disordered" evidence="1">
    <location>
        <begin position="321"/>
        <end position="340"/>
    </location>
</feature>
<proteinExistence type="predicted"/>
<organism evidence="2 3">
    <name type="scientific">Paratrimastix pyriformis</name>
    <dbReference type="NCBI Taxonomy" id="342808"/>
    <lineage>
        <taxon>Eukaryota</taxon>
        <taxon>Metamonada</taxon>
        <taxon>Preaxostyla</taxon>
        <taxon>Paratrimastigidae</taxon>
        <taxon>Paratrimastix</taxon>
    </lineage>
</organism>
<evidence type="ECO:0000256" key="1">
    <source>
        <dbReference type="SAM" id="MobiDB-lite"/>
    </source>
</evidence>
<feature type="region of interest" description="Disordered" evidence="1">
    <location>
        <begin position="806"/>
        <end position="825"/>
    </location>
</feature>
<feature type="compositionally biased region" description="Low complexity" evidence="1">
    <location>
        <begin position="945"/>
        <end position="964"/>
    </location>
</feature>
<protein>
    <submittedName>
        <fullName evidence="2">Uncharacterized protein</fullName>
    </submittedName>
</protein>
<evidence type="ECO:0000313" key="2">
    <source>
        <dbReference type="EMBL" id="KAJ4454202.1"/>
    </source>
</evidence>
<reference evidence="2" key="1">
    <citation type="journal article" date="2022" name="bioRxiv">
        <title>Genomics of Preaxostyla Flagellates Illuminates Evolutionary Transitions and the Path Towards Mitochondrial Loss.</title>
        <authorList>
            <person name="Novak L.V.F."/>
            <person name="Treitli S.C."/>
            <person name="Pyrih J."/>
            <person name="Halakuc P."/>
            <person name="Pipaliya S.V."/>
            <person name="Vacek V."/>
            <person name="Brzon O."/>
            <person name="Soukal P."/>
            <person name="Eme L."/>
            <person name="Dacks J.B."/>
            <person name="Karnkowska A."/>
            <person name="Elias M."/>
            <person name="Hampl V."/>
        </authorList>
    </citation>
    <scope>NUCLEOTIDE SEQUENCE</scope>
    <source>
        <strain evidence="2">RCP-MX</strain>
    </source>
</reference>
<feature type="region of interest" description="Disordered" evidence="1">
    <location>
        <begin position="239"/>
        <end position="266"/>
    </location>
</feature>
<feature type="compositionally biased region" description="Low complexity" evidence="1">
    <location>
        <begin position="602"/>
        <end position="616"/>
    </location>
</feature>